<evidence type="ECO:0000313" key="5">
    <source>
        <dbReference type="RefSeq" id="XP_022325720.1"/>
    </source>
</evidence>
<evidence type="ECO:0000313" key="4">
    <source>
        <dbReference type="Proteomes" id="UP000694844"/>
    </source>
</evidence>
<dbReference type="GO" id="GO:0005524">
    <property type="term" value="F:ATP binding"/>
    <property type="evidence" value="ECO:0007669"/>
    <property type="project" value="UniProtKB-KW"/>
</dbReference>
<dbReference type="SUPFAM" id="SSF53067">
    <property type="entry name" value="Actin-like ATPase domain"/>
    <property type="match status" value="2"/>
</dbReference>
<dbReference type="GeneID" id="111125838"/>
<keyword evidence="2" id="KW-0547">Nucleotide-binding</keyword>
<organism evidence="4 5">
    <name type="scientific">Crassostrea virginica</name>
    <name type="common">Eastern oyster</name>
    <dbReference type="NCBI Taxonomy" id="6565"/>
    <lineage>
        <taxon>Eukaryota</taxon>
        <taxon>Metazoa</taxon>
        <taxon>Spiralia</taxon>
        <taxon>Lophotrochozoa</taxon>
        <taxon>Mollusca</taxon>
        <taxon>Bivalvia</taxon>
        <taxon>Autobranchia</taxon>
        <taxon>Pteriomorphia</taxon>
        <taxon>Ostreida</taxon>
        <taxon>Ostreoidea</taxon>
        <taxon>Ostreidae</taxon>
        <taxon>Crassostrea</taxon>
    </lineage>
</organism>
<dbReference type="OrthoDB" id="2963168at2759"/>
<accession>A0A8B8DDG3</accession>
<dbReference type="GO" id="GO:0140662">
    <property type="term" value="F:ATP-dependent protein folding chaperone"/>
    <property type="evidence" value="ECO:0007669"/>
    <property type="project" value="InterPro"/>
</dbReference>
<dbReference type="Gene3D" id="3.30.420.40">
    <property type="match status" value="2"/>
</dbReference>
<reference evidence="5" key="1">
    <citation type="submission" date="2025-08" db="UniProtKB">
        <authorList>
            <consortium name="RefSeq"/>
        </authorList>
    </citation>
    <scope>IDENTIFICATION</scope>
    <source>
        <tissue evidence="5">Whole sample</tissue>
    </source>
</reference>
<name>A0A8B8DDG3_CRAVI</name>
<evidence type="ECO:0000256" key="2">
    <source>
        <dbReference type="ARBA" id="ARBA00022741"/>
    </source>
</evidence>
<keyword evidence="3" id="KW-0067">ATP-binding</keyword>
<dbReference type="Pfam" id="PF00012">
    <property type="entry name" value="HSP70"/>
    <property type="match status" value="1"/>
</dbReference>
<dbReference type="Proteomes" id="UP000694844">
    <property type="component" value="Chromosome 3"/>
</dbReference>
<dbReference type="InterPro" id="IPR043129">
    <property type="entry name" value="ATPase_NBD"/>
</dbReference>
<gene>
    <name evidence="5" type="primary">LOC111125838</name>
</gene>
<keyword evidence="4" id="KW-1185">Reference proteome</keyword>
<evidence type="ECO:0000256" key="1">
    <source>
        <dbReference type="ARBA" id="ARBA00007381"/>
    </source>
</evidence>
<dbReference type="CDD" id="cd10229">
    <property type="entry name" value="ASKHA_NBD_HSP70_HSPA12"/>
    <property type="match status" value="1"/>
</dbReference>
<evidence type="ECO:0000256" key="3">
    <source>
        <dbReference type="ARBA" id="ARBA00022840"/>
    </source>
</evidence>
<dbReference type="InterPro" id="IPR013126">
    <property type="entry name" value="Hsp_70_fam"/>
</dbReference>
<dbReference type="RefSeq" id="XP_022325720.1">
    <property type="nucleotide sequence ID" value="XM_022470012.1"/>
</dbReference>
<dbReference type="PANTHER" id="PTHR14187">
    <property type="entry name" value="ALPHA KINASE/ELONGATION FACTOR 2 KINASE"/>
    <property type="match status" value="1"/>
</dbReference>
<comment type="similarity">
    <text evidence="1">Belongs to the heat shock protein 70 family.</text>
</comment>
<dbReference type="AlphaFoldDB" id="A0A8B8DDG3"/>
<dbReference type="KEGG" id="cvn:111125838"/>
<proteinExistence type="inferred from homology"/>
<protein>
    <submittedName>
        <fullName evidence="5">Heat shock 70 kDa protein 12A-like</fullName>
    </submittedName>
</protein>
<sequence>MADKKDKLLVAAIDFGTTFSGYAFSFKHDYKTDPLKISTNQNWVAGSRGLVSLKAPTCVLLGPNKEFLAFGYEAEDMYSELALDEKHSDYYFFKRFKMVLHETRKLSRSMLIKDDKGKEAPALDLFAHVIKYLKGHLLSALETKGTTVNNTDIHWVLTVPAIWTDSAKQFMREAANKADISTDQLTICLEPEAASLYCQHLPTTKLMGNPGTQSFLSSSSGTKYMIIDLGGGTADITIHQKQSDGTLKELHRPTGGPWGGTKVDEAFHQMIIKIVSAPCFRKFKEDYKADDLDIHRELETKKRTIKPESESKITIKLPVSLVTTFEDETGEKIKDVIQQMQYAGKMTWQTDKLRMEADLFKDLFKEPVYMLIEHLQELMQKENLSDISTLLMVGGFSESPMMFESVMKSFQGRKVIVPEDAGLAVLKGAVLFGHKPQSITIRKARYTYGINISPPFVKGDHSPTRKVTIDGVDRVKDVFKKYIQCDQDIRVGEAVSGRHVTIKSNQSEMLLKIFASEDPNPKYVTDNSCDYLGKVVVKLPEAKERLKVDVKMIFGETELMVEAKESSTGKVYSSYFDFL</sequence>
<dbReference type="PANTHER" id="PTHR14187:SF46">
    <property type="entry name" value="HEAT SHOCK 70 KDA PROTEIN 12A"/>
    <property type="match status" value="1"/>
</dbReference>